<sequence>MTKISLLYTNYFVLKPISSDISIKHTQQKLYLFLFANIISATAKLGFIPNATIVIAKTTRLRFIPIANKTSIDTDRLASLQRRQRPTNPRNRYLLRFQEYLGGYRQFVI</sequence>
<reference evidence="3" key="1">
    <citation type="submission" date="2016-04" db="EMBL/GenBank/DDBJ databases">
        <title>Cephalotus genome sequencing.</title>
        <authorList>
            <person name="Fukushima K."/>
            <person name="Hasebe M."/>
            <person name="Fang X."/>
        </authorList>
    </citation>
    <scope>NUCLEOTIDE SEQUENCE [LARGE SCALE GENOMIC DNA]</scope>
    <source>
        <strain evidence="3">cv. St1</strain>
    </source>
</reference>
<keyword evidence="1" id="KW-1133">Transmembrane helix</keyword>
<gene>
    <name evidence="2" type="ORF">CFOL_v3_02552</name>
</gene>
<keyword evidence="3" id="KW-1185">Reference proteome</keyword>
<dbReference type="AlphaFoldDB" id="A0A1Q3ATI5"/>
<dbReference type="InParanoid" id="A0A1Q3ATI5"/>
<proteinExistence type="predicted"/>
<dbReference type="Proteomes" id="UP000187406">
    <property type="component" value="Unassembled WGS sequence"/>
</dbReference>
<evidence type="ECO:0000313" key="3">
    <source>
        <dbReference type="Proteomes" id="UP000187406"/>
    </source>
</evidence>
<feature type="transmembrane region" description="Helical" evidence="1">
    <location>
        <begin position="30"/>
        <end position="56"/>
    </location>
</feature>
<keyword evidence="1" id="KW-0472">Membrane</keyword>
<dbReference type="EMBL" id="BDDD01000092">
    <property type="protein sequence ID" value="GAV59019.1"/>
    <property type="molecule type" value="Genomic_DNA"/>
</dbReference>
<evidence type="ECO:0000313" key="2">
    <source>
        <dbReference type="EMBL" id="GAV59019.1"/>
    </source>
</evidence>
<name>A0A1Q3ATI5_CEPFO</name>
<keyword evidence="1" id="KW-0812">Transmembrane</keyword>
<comment type="caution">
    <text evidence="2">The sequence shown here is derived from an EMBL/GenBank/DDBJ whole genome shotgun (WGS) entry which is preliminary data.</text>
</comment>
<organism evidence="2 3">
    <name type="scientific">Cephalotus follicularis</name>
    <name type="common">Albany pitcher plant</name>
    <dbReference type="NCBI Taxonomy" id="3775"/>
    <lineage>
        <taxon>Eukaryota</taxon>
        <taxon>Viridiplantae</taxon>
        <taxon>Streptophyta</taxon>
        <taxon>Embryophyta</taxon>
        <taxon>Tracheophyta</taxon>
        <taxon>Spermatophyta</taxon>
        <taxon>Magnoliopsida</taxon>
        <taxon>eudicotyledons</taxon>
        <taxon>Gunneridae</taxon>
        <taxon>Pentapetalae</taxon>
        <taxon>rosids</taxon>
        <taxon>fabids</taxon>
        <taxon>Oxalidales</taxon>
        <taxon>Cephalotaceae</taxon>
        <taxon>Cephalotus</taxon>
    </lineage>
</organism>
<protein>
    <submittedName>
        <fullName evidence="2">Uncharacterized protein</fullName>
    </submittedName>
</protein>
<evidence type="ECO:0000256" key="1">
    <source>
        <dbReference type="SAM" id="Phobius"/>
    </source>
</evidence>
<accession>A0A1Q3ATI5</accession>